<dbReference type="EMBL" id="FQ790362">
    <property type="protein sequence ID" value="CCD56798.1"/>
    <property type="molecule type" value="Genomic_DNA"/>
</dbReference>
<proteinExistence type="predicted"/>
<evidence type="ECO:0000313" key="2">
    <source>
        <dbReference type="Proteomes" id="UP000008177"/>
    </source>
</evidence>
<organism evidence="1 2">
    <name type="scientific">Botryotinia fuckeliana (strain T4)</name>
    <name type="common">Noble rot fungus</name>
    <name type="synonym">Botrytis cinerea</name>
    <dbReference type="NCBI Taxonomy" id="999810"/>
    <lineage>
        <taxon>Eukaryota</taxon>
        <taxon>Fungi</taxon>
        <taxon>Dikarya</taxon>
        <taxon>Ascomycota</taxon>
        <taxon>Pezizomycotina</taxon>
        <taxon>Leotiomycetes</taxon>
        <taxon>Helotiales</taxon>
        <taxon>Sclerotiniaceae</taxon>
        <taxon>Botrytis</taxon>
    </lineage>
</organism>
<accession>G2YYV0</accession>
<evidence type="ECO:0000313" key="1">
    <source>
        <dbReference type="EMBL" id="CCD56798.1"/>
    </source>
</evidence>
<reference evidence="2" key="1">
    <citation type="journal article" date="2011" name="PLoS Genet.">
        <title>Genomic analysis of the necrotrophic fungal pathogens Sclerotinia sclerotiorum and Botrytis cinerea.</title>
        <authorList>
            <person name="Amselem J."/>
            <person name="Cuomo C.A."/>
            <person name="van Kan J.A."/>
            <person name="Viaud M."/>
            <person name="Benito E.P."/>
            <person name="Couloux A."/>
            <person name="Coutinho P.M."/>
            <person name="de Vries R.P."/>
            <person name="Dyer P.S."/>
            <person name="Fillinger S."/>
            <person name="Fournier E."/>
            <person name="Gout L."/>
            <person name="Hahn M."/>
            <person name="Kohn L."/>
            <person name="Lapalu N."/>
            <person name="Plummer K.M."/>
            <person name="Pradier J.M."/>
            <person name="Quevillon E."/>
            <person name="Sharon A."/>
            <person name="Simon A."/>
            <person name="ten Have A."/>
            <person name="Tudzynski B."/>
            <person name="Tudzynski P."/>
            <person name="Wincker P."/>
            <person name="Andrew M."/>
            <person name="Anthouard V."/>
            <person name="Beever R.E."/>
            <person name="Beffa R."/>
            <person name="Benoit I."/>
            <person name="Bouzid O."/>
            <person name="Brault B."/>
            <person name="Chen Z."/>
            <person name="Choquer M."/>
            <person name="Collemare J."/>
            <person name="Cotton P."/>
            <person name="Danchin E.G."/>
            <person name="Da Silva C."/>
            <person name="Gautier A."/>
            <person name="Giraud C."/>
            <person name="Giraud T."/>
            <person name="Gonzalez C."/>
            <person name="Grossetete S."/>
            <person name="Guldener U."/>
            <person name="Henrissat B."/>
            <person name="Howlett B.J."/>
            <person name="Kodira C."/>
            <person name="Kretschmer M."/>
            <person name="Lappartient A."/>
            <person name="Leroch M."/>
            <person name="Levis C."/>
            <person name="Mauceli E."/>
            <person name="Neuveglise C."/>
            <person name="Oeser B."/>
            <person name="Pearson M."/>
            <person name="Poulain J."/>
            <person name="Poussereau N."/>
            <person name="Quesneville H."/>
            <person name="Rascle C."/>
            <person name="Schumacher J."/>
            <person name="Segurens B."/>
            <person name="Sexton A."/>
            <person name="Silva E."/>
            <person name="Sirven C."/>
            <person name="Soanes D.M."/>
            <person name="Talbot N.J."/>
            <person name="Templeton M."/>
            <person name="Yandava C."/>
            <person name="Yarden O."/>
            <person name="Zeng Q."/>
            <person name="Rollins J.A."/>
            <person name="Lebrun M.H."/>
            <person name="Dickman M."/>
        </authorList>
    </citation>
    <scope>NUCLEOTIDE SEQUENCE [LARGE SCALE GENOMIC DNA]</scope>
    <source>
        <strain evidence="2">T4</strain>
    </source>
</reference>
<gene>
    <name evidence="1" type="ORF">BofuT4_uP140600.1</name>
</gene>
<dbReference type="InParanoid" id="G2YYV0"/>
<dbReference type="HOGENOM" id="CLU_2497647_0_0_1"/>
<protein>
    <submittedName>
        <fullName evidence="1">Uncharacterized protein</fullName>
    </submittedName>
</protein>
<dbReference type="Proteomes" id="UP000008177">
    <property type="component" value="Unplaced contigs"/>
</dbReference>
<name>G2YYV0_BOTF4</name>
<dbReference type="AlphaFoldDB" id="G2YYV0"/>
<sequence>MYHKRSKKRKLCDMKILYFQFRSRYLENKFCLRILSNLLSIPNFESEDKTKRTRVSNLRIPAVLRSASENLGMEEIVDRSDSEYLR</sequence>